<organism evidence="1 2">
    <name type="scientific">Anaerostipes caccae (strain DSM 14662 / CCUG 47493 / JCM 13470 / NCIMB 13811 / L1-92)</name>
    <dbReference type="NCBI Taxonomy" id="411490"/>
    <lineage>
        <taxon>Bacteria</taxon>
        <taxon>Bacillati</taxon>
        <taxon>Bacillota</taxon>
        <taxon>Clostridia</taxon>
        <taxon>Lachnospirales</taxon>
        <taxon>Lachnospiraceae</taxon>
        <taxon>Anaerostipes</taxon>
    </lineage>
</organism>
<evidence type="ECO:0000313" key="2">
    <source>
        <dbReference type="Proteomes" id="UP000004935"/>
    </source>
</evidence>
<reference evidence="1" key="2">
    <citation type="submission" date="2013-11" db="EMBL/GenBank/DDBJ databases">
        <title>Draft genome sequence of Anaerostipes caccae (DSM 14662).</title>
        <authorList>
            <person name="Sudarsanam P."/>
            <person name="Ley R."/>
            <person name="Guruge J."/>
            <person name="Turnbaugh P.J."/>
            <person name="Mahowald M."/>
            <person name="Liep D."/>
            <person name="Gordon J."/>
        </authorList>
    </citation>
    <scope>NUCLEOTIDE SEQUENCE</scope>
    <source>
        <strain evidence="1">DSM 14662</strain>
    </source>
</reference>
<dbReference type="EMBL" id="ABAX03000012">
    <property type="protein sequence ID" value="EDR97563.1"/>
    <property type="molecule type" value="Genomic_DNA"/>
</dbReference>
<dbReference type="HOGENOM" id="CLU_3246309_0_0_9"/>
<dbReference type="STRING" id="411490.ANACAC_01184"/>
<dbReference type="Proteomes" id="UP000004935">
    <property type="component" value="Unassembled WGS sequence"/>
</dbReference>
<protein>
    <submittedName>
        <fullName evidence="1">Uncharacterized protein</fullName>
    </submittedName>
</protein>
<keyword evidence="2" id="KW-1185">Reference proteome</keyword>
<sequence>MSRLFLSALLYFDGNFIWSYITRKDIEQEQPAIFRHKLILHI</sequence>
<dbReference type="AlphaFoldDB" id="B0MC93"/>
<accession>B0MC93</accession>
<gene>
    <name evidence="1" type="ORF">ANACAC_01184</name>
</gene>
<comment type="caution">
    <text evidence="1">The sequence shown here is derived from an EMBL/GenBank/DDBJ whole genome shotgun (WGS) entry which is preliminary data.</text>
</comment>
<reference evidence="1" key="1">
    <citation type="submission" date="2007-11" db="EMBL/GenBank/DDBJ databases">
        <authorList>
            <person name="Fulton L."/>
            <person name="Clifton S."/>
            <person name="Fulton B."/>
            <person name="Xu J."/>
            <person name="Minx P."/>
            <person name="Pepin K.H."/>
            <person name="Johnson M."/>
            <person name="Thiruvilangam P."/>
            <person name="Bhonagiri V."/>
            <person name="Nash W.E."/>
            <person name="Mardis E.R."/>
            <person name="Wilson R.K."/>
        </authorList>
    </citation>
    <scope>NUCLEOTIDE SEQUENCE [LARGE SCALE GENOMIC DNA]</scope>
    <source>
        <strain evidence="1">DSM 14662</strain>
    </source>
</reference>
<evidence type="ECO:0000313" key="1">
    <source>
        <dbReference type="EMBL" id="EDR97563.1"/>
    </source>
</evidence>
<name>B0MC93_ANACD</name>
<proteinExistence type="predicted"/>